<accession>A0A955LVL0</accession>
<protein>
    <submittedName>
        <fullName evidence="3">Alpha/beta hydrolase</fullName>
    </submittedName>
</protein>
<comment type="caution">
    <text evidence="3">The sequence shown here is derived from an EMBL/GenBank/DDBJ whole genome shotgun (WGS) entry which is preliminary data.</text>
</comment>
<gene>
    <name evidence="3" type="ORF">KC573_01395</name>
</gene>
<dbReference type="AlphaFoldDB" id="A0A955LVL0"/>
<dbReference type="PANTHER" id="PTHR43798">
    <property type="entry name" value="MONOACYLGLYCEROL LIPASE"/>
    <property type="match status" value="1"/>
</dbReference>
<evidence type="ECO:0000313" key="3">
    <source>
        <dbReference type="EMBL" id="MCA9397457.1"/>
    </source>
</evidence>
<organism evidence="3 4">
    <name type="scientific">candidate division WWE3 bacterium</name>
    <dbReference type="NCBI Taxonomy" id="2053526"/>
    <lineage>
        <taxon>Bacteria</taxon>
        <taxon>Katanobacteria</taxon>
    </lineage>
</organism>
<dbReference type="GO" id="GO:0016020">
    <property type="term" value="C:membrane"/>
    <property type="evidence" value="ECO:0007669"/>
    <property type="project" value="TreeGrafter"/>
</dbReference>
<evidence type="ECO:0000313" key="4">
    <source>
        <dbReference type="Proteomes" id="UP000699691"/>
    </source>
</evidence>
<dbReference type="EMBL" id="JAGQKY010000041">
    <property type="protein sequence ID" value="MCA9397457.1"/>
    <property type="molecule type" value="Genomic_DNA"/>
</dbReference>
<dbReference type="InterPro" id="IPR000073">
    <property type="entry name" value="AB_hydrolase_1"/>
</dbReference>
<dbReference type="PANTHER" id="PTHR43798:SF31">
    <property type="entry name" value="AB HYDROLASE SUPERFAMILY PROTEIN YCLE"/>
    <property type="match status" value="1"/>
</dbReference>
<proteinExistence type="predicted"/>
<feature type="domain" description="AB hydrolase-1" evidence="2">
    <location>
        <begin position="24"/>
        <end position="245"/>
    </location>
</feature>
<dbReference type="Gene3D" id="3.40.50.1820">
    <property type="entry name" value="alpha/beta hydrolase"/>
    <property type="match status" value="1"/>
</dbReference>
<evidence type="ECO:0000256" key="1">
    <source>
        <dbReference type="ARBA" id="ARBA00022801"/>
    </source>
</evidence>
<reference evidence="3" key="1">
    <citation type="submission" date="2020-04" db="EMBL/GenBank/DDBJ databases">
        <authorList>
            <person name="Zhang T."/>
        </authorList>
    </citation>
    <scope>NUCLEOTIDE SEQUENCE</scope>
    <source>
        <strain evidence="3">HKST-UBA02</strain>
    </source>
</reference>
<dbReference type="InterPro" id="IPR050266">
    <property type="entry name" value="AB_hydrolase_sf"/>
</dbReference>
<dbReference type="Proteomes" id="UP000699691">
    <property type="component" value="Unassembled WGS sequence"/>
</dbReference>
<dbReference type="InterPro" id="IPR029058">
    <property type="entry name" value="AB_hydrolase_fold"/>
</dbReference>
<dbReference type="Pfam" id="PF12697">
    <property type="entry name" value="Abhydrolase_6"/>
    <property type="match status" value="1"/>
</dbReference>
<sequence>MKEGIIPVDNGELYYQLHGSGTPIVFLHGFSLDHRMWNEQVKHFSNNYQTITYDLRGFGQSSLPNKPYSHFDDVHSLLTQLNIEEAHIVGLSMGGEAAIDFALAYPNKLVTLTLIDSSLGGFPCPVDWNVHAKEVGLEQAKQNWLNHEVFQQTRKNKDVTERIQEMINNYSGWKWLNDDPRLKLTPSAMERVHEINVPTLILVGEKDLPYFHDTAKYIHQQIEKSVSKFIPQTGHMANMENPTFVNTSIENLITGHT</sequence>
<reference evidence="3" key="2">
    <citation type="journal article" date="2021" name="Microbiome">
        <title>Successional dynamics and alternative stable states in a saline activated sludge microbial community over 9 years.</title>
        <authorList>
            <person name="Wang Y."/>
            <person name="Ye J."/>
            <person name="Ju F."/>
            <person name="Liu L."/>
            <person name="Boyd J.A."/>
            <person name="Deng Y."/>
            <person name="Parks D.H."/>
            <person name="Jiang X."/>
            <person name="Yin X."/>
            <person name="Woodcroft B.J."/>
            <person name="Tyson G.W."/>
            <person name="Hugenholtz P."/>
            <person name="Polz M.F."/>
            <person name="Zhang T."/>
        </authorList>
    </citation>
    <scope>NUCLEOTIDE SEQUENCE</scope>
    <source>
        <strain evidence="3">HKST-UBA02</strain>
    </source>
</reference>
<evidence type="ECO:0000259" key="2">
    <source>
        <dbReference type="Pfam" id="PF12697"/>
    </source>
</evidence>
<keyword evidence="1 3" id="KW-0378">Hydrolase</keyword>
<dbReference type="PRINTS" id="PR00111">
    <property type="entry name" value="ABHYDROLASE"/>
</dbReference>
<name>A0A955LVL0_UNCKA</name>
<dbReference type="GO" id="GO:0016787">
    <property type="term" value="F:hydrolase activity"/>
    <property type="evidence" value="ECO:0007669"/>
    <property type="project" value="UniProtKB-KW"/>
</dbReference>
<dbReference type="SUPFAM" id="SSF53474">
    <property type="entry name" value="alpha/beta-Hydrolases"/>
    <property type="match status" value="1"/>
</dbReference>